<dbReference type="KEGG" id="ebm:SG0102_03770"/>
<dbReference type="Gene3D" id="2.40.128.20">
    <property type="match status" value="1"/>
</dbReference>
<evidence type="ECO:0000313" key="2">
    <source>
        <dbReference type="Proteomes" id="UP000268059"/>
    </source>
</evidence>
<dbReference type="Proteomes" id="UP000268059">
    <property type="component" value="Chromosome"/>
</dbReference>
<reference evidence="1 2" key="1">
    <citation type="submission" date="2018-11" db="EMBL/GenBank/DDBJ databases">
        <title>Novel Erysipelotrichaceae bacterium isolated from small intestine of a swine.</title>
        <authorList>
            <person name="Kim J.S."/>
            <person name="Choe H."/>
            <person name="Lee Y.R."/>
            <person name="Kim K.M."/>
            <person name="Park D.S."/>
        </authorList>
    </citation>
    <scope>NUCLEOTIDE SEQUENCE [LARGE SCALE GENOMIC DNA]</scope>
    <source>
        <strain evidence="1 2">SG0102</strain>
    </source>
</reference>
<gene>
    <name evidence="1" type="ORF">SG0102_03770</name>
</gene>
<evidence type="ECO:0008006" key="3">
    <source>
        <dbReference type="Google" id="ProtNLM"/>
    </source>
</evidence>
<keyword evidence="2" id="KW-1185">Reference proteome</keyword>
<dbReference type="OrthoDB" id="1680906at2"/>
<evidence type="ECO:0000313" key="1">
    <source>
        <dbReference type="EMBL" id="BBH25443.1"/>
    </source>
</evidence>
<dbReference type="RefSeq" id="WP_125118393.1">
    <property type="nucleotide sequence ID" value="NZ_AP019309.1"/>
</dbReference>
<dbReference type="InParanoid" id="A0A3G9JKB6"/>
<dbReference type="EMBL" id="AP019309">
    <property type="protein sequence ID" value="BBH25443.1"/>
    <property type="molecule type" value="Genomic_DNA"/>
</dbReference>
<name>A0A3G9JKB6_9FIRM</name>
<organism evidence="1 2">
    <name type="scientific">Intestinibaculum porci</name>
    <dbReference type="NCBI Taxonomy" id="2487118"/>
    <lineage>
        <taxon>Bacteria</taxon>
        <taxon>Bacillati</taxon>
        <taxon>Bacillota</taxon>
        <taxon>Erysipelotrichia</taxon>
        <taxon>Erysipelotrichales</taxon>
        <taxon>Erysipelotrichaceae</taxon>
        <taxon>Intestinibaculum</taxon>
    </lineage>
</organism>
<dbReference type="AlphaFoldDB" id="A0A3G9JKB6"/>
<proteinExistence type="predicted"/>
<dbReference type="SUPFAM" id="SSF50814">
    <property type="entry name" value="Lipocalins"/>
    <property type="match status" value="1"/>
</dbReference>
<sequence>MRKKIYYKAVFDYGSHKESLTYEELGDYSFENNFHVVRFTTKDGAMRLQYNEEEVILHHDASHLLFSIVQEIDNDYSSAHGMIPLRTKVEKLSGDDQTLKFIYCLYQGEMLVSHVYIMMRMSDLSEDA</sequence>
<protein>
    <recommendedName>
        <fullName evidence="3">DUF1934 domain-containing protein</fullName>
    </recommendedName>
</protein>
<accession>A0A3G9JKB6</accession>
<dbReference type="InterPro" id="IPR012674">
    <property type="entry name" value="Calycin"/>
</dbReference>